<dbReference type="Proteomes" id="UP001180020">
    <property type="component" value="Unassembled WGS sequence"/>
</dbReference>
<feature type="compositionally biased region" description="Polar residues" evidence="6">
    <location>
        <begin position="722"/>
        <end position="741"/>
    </location>
</feature>
<feature type="transmembrane region" description="Helical" evidence="7">
    <location>
        <begin position="563"/>
        <end position="584"/>
    </location>
</feature>
<feature type="transmembrane region" description="Helical" evidence="7">
    <location>
        <begin position="777"/>
        <end position="796"/>
    </location>
</feature>
<comment type="similarity">
    <text evidence="2">Belongs to the protein kinase superfamily. ADCK protein kinase family.</text>
</comment>
<evidence type="ECO:0000259" key="8">
    <source>
        <dbReference type="PROSITE" id="PS50011"/>
    </source>
</evidence>
<keyword evidence="3" id="KW-0378">Hydrolase</keyword>
<keyword evidence="5" id="KW-0547">Nucleotide-binding</keyword>
<keyword evidence="5" id="KW-0067">ATP-binding</keyword>
<dbReference type="AlphaFoldDB" id="A0AAV9CFA6"/>
<keyword evidence="9" id="KW-0808">Transferase</keyword>
<dbReference type="EMBL" id="JAUJYO010000019">
    <property type="protein sequence ID" value="KAK1287274.1"/>
    <property type="molecule type" value="Genomic_DNA"/>
</dbReference>
<comment type="similarity">
    <text evidence="1">Belongs to the GDA1/CD39 NTPase family.</text>
</comment>
<evidence type="ECO:0000313" key="9">
    <source>
        <dbReference type="EMBL" id="KAK1287274.1"/>
    </source>
</evidence>
<dbReference type="PANTHER" id="PTHR10566:SF53">
    <property type="entry name" value="PROTEIN ACTIVITY OF BC1 COMPLEX KINASE 1, CHLOROPLASTIC"/>
    <property type="match status" value="1"/>
</dbReference>
<dbReference type="CDD" id="cd05121">
    <property type="entry name" value="ABC1_ADCK3-like"/>
    <property type="match status" value="1"/>
</dbReference>
<evidence type="ECO:0000256" key="7">
    <source>
        <dbReference type="SAM" id="Phobius"/>
    </source>
</evidence>
<dbReference type="Gene3D" id="3.30.420.150">
    <property type="entry name" value="Exopolyphosphatase. Domain 2"/>
    <property type="match status" value="1"/>
</dbReference>
<evidence type="ECO:0000256" key="1">
    <source>
        <dbReference type="ARBA" id="ARBA00009283"/>
    </source>
</evidence>
<accession>A0AAV9CFA6</accession>
<feature type="active site" description="Proton acceptor" evidence="4">
    <location>
        <position position="957"/>
    </location>
</feature>
<dbReference type="Gene3D" id="3.30.420.40">
    <property type="match status" value="1"/>
</dbReference>
<dbReference type="InterPro" id="IPR000407">
    <property type="entry name" value="GDA1_CD39_NTPase"/>
</dbReference>
<name>A0AAV9CFA6_ACOCL</name>
<evidence type="ECO:0000313" key="10">
    <source>
        <dbReference type="Proteomes" id="UP001180020"/>
    </source>
</evidence>
<dbReference type="PROSITE" id="PS50011">
    <property type="entry name" value="PROTEIN_KINASE_DOM"/>
    <property type="match status" value="1"/>
</dbReference>
<dbReference type="Gene3D" id="3.30.420.540">
    <property type="match status" value="1"/>
</dbReference>
<dbReference type="GO" id="GO:0016787">
    <property type="term" value="F:hydrolase activity"/>
    <property type="evidence" value="ECO:0007669"/>
    <property type="project" value="UniProtKB-KW"/>
</dbReference>
<dbReference type="InterPro" id="IPR050154">
    <property type="entry name" value="UbiB_kinase"/>
</dbReference>
<reference evidence="9" key="2">
    <citation type="submission" date="2023-06" db="EMBL/GenBank/DDBJ databases">
        <authorList>
            <person name="Ma L."/>
            <person name="Liu K.-W."/>
            <person name="Li Z."/>
            <person name="Hsiao Y.-Y."/>
            <person name="Qi Y."/>
            <person name="Fu T."/>
            <person name="Tang G."/>
            <person name="Zhang D."/>
            <person name="Sun W.-H."/>
            <person name="Liu D.-K."/>
            <person name="Li Y."/>
            <person name="Chen G.-Z."/>
            <person name="Liu X.-D."/>
            <person name="Liao X.-Y."/>
            <person name="Jiang Y.-T."/>
            <person name="Yu X."/>
            <person name="Hao Y."/>
            <person name="Huang J."/>
            <person name="Zhao X.-W."/>
            <person name="Ke S."/>
            <person name="Chen Y.-Y."/>
            <person name="Wu W.-L."/>
            <person name="Hsu J.-L."/>
            <person name="Lin Y.-F."/>
            <person name="Huang M.-D."/>
            <person name="Li C.-Y."/>
            <person name="Huang L."/>
            <person name="Wang Z.-W."/>
            <person name="Zhao X."/>
            <person name="Zhong W.-Y."/>
            <person name="Peng D.-H."/>
            <person name="Ahmad S."/>
            <person name="Lan S."/>
            <person name="Zhang J.-S."/>
            <person name="Tsai W.-C."/>
            <person name="Van De Peer Y."/>
            <person name="Liu Z.-J."/>
        </authorList>
    </citation>
    <scope>NUCLEOTIDE SEQUENCE</scope>
    <source>
        <strain evidence="9">CP</strain>
        <tissue evidence="9">Leaves</tissue>
    </source>
</reference>
<dbReference type="GO" id="GO:0005524">
    <property type="term" value="F:ATP binding"/>
    <property type="evidence" value="ECO:0007669"/>
    <property type="project" value="UniProtKB-KW"/>
</dbReference>
<evidence type="ECO:0000256" key="5">
    <source>
        <dbReference type="PIRSR" id="PIRSR600407-2"/>
    </source>
</evidence>
<comment type="caution">
    <text evidence="9">The sequence shown here is derived from an EMBL/GenBank/DDBJ whole genome shotgun (WGS) entry which is preliminary data.</text>
</comment>
<evidence type="ECO:0000256" key="4">
    <source>
        <dbReference type="PIRSR" id="PIRSR600407-1"/>
    </source>
</evidence>
<keyword evidence="9" id="KW-0418">Kinase</keyword>
<dbReference type="SUPFAM" id="SSF56112">
    <property type="entry name" value="Protein kinase-like (PK-like)"/>
    <property type="match status" value="1"/>
</dbReference>
<feature type="domain" description="Protein kinase" evidence="8">
    <location>
        <begin position="207"/>
        <end position="538"/>
    </location>
</feature>
<dbReference type="InterPro" id="IPR004147">
    <property type="entry name" value="ABC1_dom"/>
</dbReference>
<dbReference type="Pfam" id="PF03109">
    <property type="entry name" value="ABC1"/>
    <property type="match status" value="1"/>
</dbReference>
<dbReference type="GO" id="GO:0004672">
    <property type="term" value="F:protein kinase activity"/>
    <property type="evidence" value="ECO:0007669"/>
    <property type="project" value="InterPro"/>
</dbReference>
<gene>
    <name evidence="9" type="ORF">QJS10_CPB19g01321</name>
</gene>
<keyword evidence="10" id="KW-1185">Reference proteome</keyword>
<reference evidence="9" key="1">
    <citation type="journal article" date="2023" name="Nat. Commun.">
        <title>Diploid and tetraploid genomes of Acorus and the evolution of monocots.</title>
        <authorList>
            <person name="Ma L."/>
            <person name="Liu K.W."/>
            <person name="Li Z."/>
            <person name="Hsiao Y.Y."/>
            <person name="Qi Y."/>
            <person name="Fu T."/>
            <person name="Tang G.D."/>
            <person name="Zhang D."/>
            <person name="Sun W.H."/>
            <person name="Liu D.K."/>
            <person name="Li Y."/>
            <person name="Chen G.Z."/>
            <person name="Liu X.D."/>
            <person name="Liao X.Y."/>
            <person name="Jiang Y.T."/>
            <person name="Yu X."/>
            <person name="Hao Y."/>
            <person name="Huang J."/>
            <person name="Zhao X.W."/>
            <person name="Ke S."/>
            <person name="Chen Y.Y."/>
            <person name="Wu W.L."/>
            <person name="Hsu J.L."/>
            <person name="Lin Y.F."/>
            <person name="Huang M.D."/>
            <person name="Li C.Y."/>
            <person name="Huang L."/>
            <person name="Wang Z.W."/>
            <person name="Zhao X."/>
            <person name="Zhong W.Y."/>
            <person name="Peng D.H."/>
            <person name="Ahmad S."/>
            <person name="Lan S."/>
            <person name="Zhang J.S."/>
            <person name="Tsai W.C."/>
            <person name="Van de Peer Y."/>
            <person name="Liu Z.J."/>
        </authorList>
    </citation>
    <scope>NUCLEOTIDE SEQUENCE</scope>
    <source>
        <strain evidence="9">CP</strain>
    </source>
</reference>
<evidence type="ECO:0000256" key="2">
    <source>
        <dbReference type="ARBA" id="ARBA00009670"/>
    </source>
</evidence>
<feature type="binding site" evidence="5">
    <location>
        <begin position="1037"/>
        <end position="1041"/>
    </location>
    <ligand>
        <name>ATP</name>
        <dbReference type="ChEBI" id="CHEBI:30616"/>
    </ligand>
</feature>
<evidence type="ECO:0000256" key="3">
    <source>
        <dbReference type="ARBA" id="ARBA00022801"/>
    </source>
</evidence>
<dbReference type="PANTHER" id="PTHR10566">
    <property type="entry name" value="CHAPERONE-ACTIVITY OF BC1 COMPLEX CABC1 -RELATED"/>
    <property type="match status" value="1"/>
</dbReference>
<dbReference type="Gene3D" id="1.10.510.10">
    <property type="entry name" value="Transferase(Phosphotransferase) domain 1"/>
    <property type="match status" value="1"/>
</dbReference>
<dbReference type="InterPro" id="IPR000719">
    <property type="entry name" value="Prot_kinase_dom"/>
</dbReference>
<protein>
    <submittedName>
        <fullName evidence="9">AarF domain-containing protein kinase</fullName>
    </submittedName>
</protein>
<keyword evidence="7" id="KW-0812">Transmembrane</keyword>
<dbReference type="Pfam" id="PF01150">
    <property type="entry name" value="GDA1_CD39"/>
    <property type="match status" value="3"/>
</dbReference>
<proteinExistence type="inferred from homology"/>
<keyword evidence="7" id="KW-1133">Transmembrane helix</keyword>
<sequence length="1264" mass="140832">MEAAVVVCKPTTFVNTSGRLRRNTTNYASTTTTGRRRNHNLRRISRIRRDAKVFAALSELSSSSSVALEQLDIERGVCVPFRKYTPDAVRSKVLESRGAVMSLIGRGVEIVWNLGLYWSALTYDCLVGRDQEVVPYRARQLRNLLCKLGPSFIKAGQVLANRPDIVREDYMNELCILQDDVPPFPNQVAFSIIEEELGQPIERVFRKISSQTIAAASLGQVYRATLRDTGEDVAIKVQRPGIEPIIYRDLFLFRTLASFLNGISLEKLGCNAELIVDEFGEKLLEELDYTLEARNIEDFVENFNNDPTVKIPRVYKHLSGSRVIVMEWIDGIRCTDPQAIKEAGIDINGFLTVGVSAALRQLLEFGLFHGDPHPGNIFAMRDGRIAYVDFGNVAVLSQQNKQILIDAVVHAVNEDYVEMANDFTRLGFLASGTDVSPIVPALEAIWQNSAGKGLADFNFRSVTGKFNQLVYQYPIRIPERFSLVIRSLLTQEGICFTLKPDFKFLEVAYPYVAKRLLTDPNPALRERLIQWKRLENLIVLAKENVTKMNQNPALQLKNMSVSWLTYHVCFYVIGVSKIIVDLYVRQSSRSLQVQRKLDLTDTIKDGVRMFFIDAGIRRQLILAFTENSQLHIQELVDVYRLVEDDVDIPSVALDVLQAFPPHNPSTTDPKDAKLPDRPLPFICGNYRNISTAATAAARRRRKPQKLEPTQEAVQPLKPPAGNNGQIRYRTPSSVELESQSHLGSDLEARMKRMKQQQQQQQQQQQESLLEKIHRYRGVLVLVSVPTLLVFFVLFFMPRSPVDTIVSSSSDVLLHRRPFVPGNGGDDDAMSKSYAVIFDAGSSGSRVHVYCFDSNLDLLPIGKDLELFVQTKPGLSAYANDPQKAAESLADLLDQAVNVIPPELHSTTPVRVGATAGLRALGENASENILKAVRNFLEEKSSLKTSPDWVTVLDGNQEGAFQWVEMDVVVMFKIIKKKCTVKENRTEADLQEIDLGFEGFIGSKDSLPDSRPEVTINYLLGNLGKKYSNTVGVVDLGGGSVQMAYAISEEDAAKAPSISNGEESYVKELLLKGTKYYLYVHSQKPFSVVEKGKYKYGGEEYDASASTAGPNFDGCKRAAVRALKVDESTCTHMKCTFGGVWNGGGGDGQKNLFVASFFFDRAAEAGFVDPTVPVAKVKPMDFKDAAKRACETSLENAKAIYPRVEENNLPFLCMDLSYQYALLVDGFGLDPWQEIKLVKQVKYGDSLVEAAWPLGSAIEVASSTT</sequence>
<evidence type="ECO:0000256" key="6">
    <source>
        <dbReference type="SAM" id="MobiDB-lite"/>
    </source>
</evidence>
<dbReference type="InterPro" id="IPR011009">
    <property type="entry name" value="Kinase-like_dom_sf"/>
</dbReference>
<keyword evidence="7" id="KW-0472">Membrane</keyword>
<feature type="region of interest" description="Disordered" evidence="6">
    <location>
        <begin position="694"/>
        <end position="741"/>
    </location>
</feature>
<organism evidence="9 10">
    <name type="scientific">Acorus calamus</name>
    <name type="common">Sweet flag</name>
    <dbReference type="NCBI Taxonomy" id="4465"/>
    <lineage>
        <taxon>Eukaryota</taxon>
        <taxon>Viridiplantae</taxon>
        <taxon>Streptophyta</taxon>
        <taxon>Embryophyta</taxon>
        <taxon>Tracheophyta</taxon>
        <taxon>Spermatophyta</taxon>
        <taxon>Magnoliopsida</taxon>
        <taxon>Liliopsida</taxon>
        <taxon>Acoraceae</taxon>
        <taxon>Acorus</taxon>
    </lineage>
</organism>